<keyword evidence="4" id="KW-1185">Reference proteome</keyword>
<name>A0A4R9M1E8_9LEPT</name>
<evidence type="ECO:0000313" key="4">
    <source>
        <dbReference type="Proteomes" id="UP000298058"/>
    </source>
</evidence>
<keyword evidence="1" id="KW-0732">Signal</keyword>
<comment type="caution">
    <text evidence="3">The sequence shown here is derived from an EMBL/GenBank/DDBJ whole genome shotgun (WGS) entry which is preliminary data.</text>
</comment>
<evidence type="ECO:0000259" key="2">
    <source>
        <dbReference type="Pfam" id="PF13205"/>
    </source>
</evidence>
<dbReference type="Pfam" id="PF13205">
    <property type="entry name" value="Big_5"/>
    <property type="match status" value="3"/>
</dbReference>
<evidence type="ECO:0000256" key="1">
    <source>
        <dbReference type="ARBA" id="ARBA00022729"/>
    </source>
</evidence>
<sequence length="515" mass="56505">MGTRLFYIFLCSILIHCSQLLDNGEGPLSFLPEVSLLKSSTPPKILFADPPDGAIGISEDTQVRVMFSEKMNPNYTQSSFSLLREGTSIEGSFLWIDNLLTFTPYRPLTDPGLYTYNISKARAENLNGANLIDDYKASFSYSRDLVKPKISQVLPENGATGVPTNTLITVQFTKSMDRLSVLGAISVSPSVELNLANTIVLNDDKTFQFVPKYPLNYGTVYQIQIAETAKDKSGNQLSQSSSTVFTVGDDLVAPLLTSVSTTSVTNFLNQEIFLVNGVNKNDSILLEFSKPVQPLSVLNGIRISPSKTFTVSQLSPISFEVKFADKLDAVTIYEISIGDAIIDFQNNKLGKTYVYNVKTIGDQTQKIQLRGFFSNSAFTTSLYEDRINLSSPPLTPCASATECDQNLYIRFCYGETRATCTDTLTANGQILLSSLRMTISRDFGQPIGANQEYFENPVDATPGALAPNVIAFSTVAKYLDRGSTYSITVKGGTSGLRDNHGNYMDSDQTIIVRFP</sequence>
<feature type="domain" description="SbsA Ig-like" evidence="2">
    <location>
        <begin position="277"/>
        <end position="356"/>
    </location>
</feature>
<accession>A0A4R9M1E8</accession>
<gene>
    <name evidence="3" type="ORF">EHS15_07020</name>
</gene>
<feature type="domain" description="SbsA Ig-like" evidence="2">
    <location>
        <begin position="147"/>
        <end position="246"/>
    </location>
</feature>
<dbReference type="EMBL" id="RQHW01000027">
    <property type="protein sequence ID" value="TGN19791.1"/>
    <property type="molecule type" value="Genomic_DNA"/>
</dbReference>
<evidence type="ECO:0000313" key="3">
    <source>
        <dbReference type="EMBL" id="TGN19791.1"/>
    </source>
</evidence>
<proteinExistence type="predicted"/>
<organism evidence="3 4">
    <name type="scientific">Leptospira idonii</name>
    <dbReference type="NCBI Taxonomy" id="1193500"/>
    <lineage>
        <taxon>Bacteria</taxon>
        <taxon>Pseudomonadati</taxon>
        <taxon>Spirochaetota</taxon>
        <taxon>Spirochaetia</taxon>
        <taxon>Leptospirales</taxon>
        <taxon>Leptospiraceae</taxon>
        <taxon>Leptospira</taxon>
    </lineage>
</organism>
<dbReference type="AlphaFoldDB" id="A0A4R9M1E8"/>
<dbReference type="Gene3D" id="2.60.40.3710">
    <property type="match status" value="2"/>
</dbReference>
<dbReference type="RefSeq" id="WP_135759851.1">
    <property type="nucleotide sequence ID" value="NZ_RQHW01000027.1"/>
</dbReference>
<protein>
    <recommendedName>
        <fullName evidence="2">SbsA Ig-like domain-containing protein</fullName>
    </recommendedName>
</protein>
<dbReference type="InterPro" id="IPR032812">
    <property type="entry name" value="SbsA_Ig"/>
</dbReference>
<reference evidence="3" key="1">
    <citation type="journal article" date="2019" name="PLoS Negl. Trop. Dis.">
        <title>Revisiting the worldwide diversity of Leptospira species in the environment.</title>
        <authorList>
            <person name="Vincent A.T."/>
            <person name="Schiettekatte O."/>
            <person name="Bourhy P."/>
            <person name="Veyrier F.J."/>
            <person name="Picardeau M."/>
        </authorList>
    </citation>
    <scope>NUCLEOTIDE SEQUENCE [LARGE SCALE GENOMIC DNA]</scope>
    <source>
        <strain evidence="3">201300427</strain>
    </source>
</reference>
<feature type="domain" description="SbsA Ig-like" evidence="2">
    <location>
        <begin position="40"/>
        <end position="140"/>
    </location>
</feature>
<dbReference type="Proteomes" id="UP000298058">
    <property type="component" value="Unassembled WGS sequence"/>
</dbReference>
<dbReference type="OrthoDB" id="336683at2"/>